<sequence length="306" mass="31034">MKALVTAAGDEPGLRLDSVPEPEPGPGQALVAVAAVAVNRGELSVIGGLPPGSRLGWDVAGTVLRAAADGGGPAAGTRVLGLADLDGFAERVAIGTGRLAALPDGVDWPAAAALPVAGLTALYALRRAGRLLGRTVLVTGAAGGVGRIAVQLAAAAGARVIAWVGSAARTEGLAALGADVVDLYGTAPTGPVDVVLDSCGGEVLTQAFHHVVPGGTVVCFGNTARAELRLPADWGRARPGVSIHYVYLFDEITRQDVARALAFLVQMAADERIDPQVALVADWTDPAPALRRLQDRQVNGKVVLAL</sequence>
<dbReference type="RefSeq" id="WP_075016142.1">
    <property type="nucleotide sequence ID" value="NZ_FODD01000002.1"/>
</dbReference>
<evidence type="ECO:0000256" key="1">
    <source>
        <dbReference type="ARBA" id="ARBA00022857"/>
    </source>
</evidence>
<evidence type="ECO:0000256" key="2">
    <source>
        <dbReference type="ARBA" id="ARBA00023002"/>
    </source>
</evidence>
<dbReference type="PANTHER" id="PTHR48106">
    <property type="entry name" value="QUINONE OXIDOREDUCTASE PIG3-RELATED"/>
    <property type="match status" value="1"/>
</dbReference>
<organism evidence="5 6">
    <name type="scientific">Actinacidiphila rubida</name>
    <dbReference type="NCBI Taxonomy" id="310780"/>
    <lineage>
        <taxon>Bacteria</taxon>
        <taxon>Bacillati</taxon>
        <taxon>Actinomycetota</taxon>
        <taxon>Actinomycetes</taxon>
        <taxon>Kitasatosporales</taxon>
        <taxon>Streptomycetaceae</taxon>
        <taxon>Actinacidiphila</taxon>
    </lineage>
</organism>
<dbReference type="InterPro" id="IPR013154">
    <property type="entry name" value="ADH-like_N"/>
</dbReference>
<dbReference type="Gene3D" id="3.40.50.720">
    <property type="entry name" value="NAD(P)-binding Rossmann-like Domain"/>
    <property type="match status" value="1"/>
</dbReference>
<dbReference type="OrthoDB" id="3813297at2"/>
<evidence type="ECO:0000256" key="3">
    <source>
        <dbReference type="SAM" id="MobiDB-lite"/>
    </source>
</evidence>
<dbReference type="GO" id="GO:0016651">
    <property type="term" value="F:oxidoreductase activity, acting on NAD(P)H"/>
    <property type="evidence" value="ECO:0007669"/>
    <property type="project" value="TreeGrafter"/>
</dbReference>
<dbReference type="SMART" id="SM00829">
    <property type="entry name" value="PKS_ER"/>
    <property type="match status" value="1"/>
</dbReference>
<evidence type="ECO:0000259" key="4">
    <source>
        <dbReference type="SMART" id="SM00829"/>
    </source>
</evidence>
<feature type="region of interest" description="Disordered" evidence="3">
    <location>
        <begin position="1"/>
        <end position="25"/>
    </location>
</feature>
<dbReference type="AlphaFoldDB" id="A0A1H8EIF2"/>
<protein>
    <submittedName>
        <fullName evidence="5">NADPH:quinone reductase</fullName>
    </submittedName>
</protein>
<dbReference type="Proteomes" id="UP000181951">
    <property type="component" value="Unassembled WGS sequence"/>
</dbReference>
<dbReference type="SUPFAM" id="SSF51735">
    <property type="entry name" value="NAD(P)-binding Rossmann-fold domains"/>
    <property type="match status" value="1"/>
</dbReference>
<evidence type="ECO:0000313" key="5">
    <source>
        <dbReference type="EMBL" id="SEN18548.1"/>
    </source>
</evidence>
<proteinExistence type="predicted"/>
<dbReference type="STRING" id="310780.SAMN05216267_1002192"/>
<dbReference type="InterPro" id="IPR036291">
    <property type="entry name" value="NAD(P)-bd_dom_sf"/>
</dbReference>
<keyword evidence="1" id="KW-0521">NADP</keyword>
<dbReference type="SUPFAM" id="SSF50129">
    <property type="entry name" value="GroES-like"/>
    <property type="match status" value="1"/>
</dbReference>
<dbReference type="InterPro" id="IPR020843">
    <property type="entry name" value="ER"/>
</dbReference>
<reference evidence="5 6" key="1">
    <citation type="submission" date="2016-10" db="EMBL/GenBank/DDBJ databases">
        <authorList>
            <person name="de Groot N.N."/>
        </authorList>
    </citation>
    <scope>NUCLEOTIDE SEQUENCE [LARGE SCALE GENOMIC DNA]</scope>
    <source>
        <strain evidence="5 6">CGMCC 4.2026</strain>
    </source>
</reference>
<dbReference type="GO" id="GO:0070402">
    <property type="term" value="F:NADPH binding"/>
    <property type="evidence" value="ECO:0007669"/>
    <property type="project" value="TreeGrafter"/>
</dbReference>
<feature type="domain" description="Enoyl reductase (ER)" evidence="4">
    <location>
        <begin position="9"/>
        <end position="304"/>
    </location>
</feature>
<dbReference type="Pfam" id="PF13602">
    <property type="entry name" value="ADH_zinc_N_2"/>
    <property type="match status" value="1"/>
</dbReference>
<dbReference type="EMBL" id="FODD01000002">
    <property type="protein sequence ID" value="SEN18548.1"/>
    <property type="molecule type" value="Genomic_DNA"/>
</dbReference>
<dbReference type="Pfam" id="PF08240">
    <property type="entry name" value="ADH_N"/>
    <property type="match status" value="1"/>
</dbReference>
<name>A0A1H8EIF2_9ACTN</name>
<keyword evidence="6" id="KW-1185">Reference proteome</keyword>
<dbReference type="Gene3D" id="3.90.180.10">
    <property type="entry name" value="Medium-chain alcohol dehydrogenases, catalytic domain"/>
    <property type="match status" value="1"/>
</dbReference>
<keyword evidence="2" id="KW-0560">Oxidoreductase</keyword>
<dbReference type="InterPro" id="IPR011032">
    <property type="entry name" value="GroES-like_sf"/>
</dbReference>
<accession>A0A1H8EIF2</accession>
<gene>
    <name evidence="5" type="ORF">SAMN05216267_1002192</name>
</gene>
<evidence type="ECO:0000313" key="6">
    <source>
        <dbReference type="Proteomes" id="UP000181951"/>
    </source>
</evidence>